<dbReference type="KEGG" id="gyu:FE374_02395"/>
<dbReference type="GO" id="GO:0044780">
    <property type="term" value="P:bacterial-type flagellum assembly"/>
    <property type="evidence" value="ECO:0007669"/>
    <property type="project" value="InterPro"/>
</dbReference>
<sequence length="160" mass="17764">MPLRALSDILWRERELLEQLLFKLEVEQLFLVTGRAKRLPLATREVEEVLETIRLAEVGRSIEVDEAAIALGLPTGVSLLDLANASPAPWDGILLEHRKNFVRLTAEVSSISRSNRDLLASSHRASQETLMSLREGVHTYDPTGVSTSATFGAQLLDETF</sequence>
<dbReference type="Proteomes" id="UP000314616">
    <property type="component" value="Chromosome"/>
</dbReference>
<keyword evidence="2" id="KW-0966">Cell projection</keyword>
<dbReference type="Gene3D" id="1.20.58.300">
    <property type="entry name" value="FlgN-like"/>
    <property type="match status" value="1"/>
</dbReference>
<keyword evidence="1" id="KW-1005">Bacterial flagellum biogenesis</keyword>
<dbReference type="InterPro" id="IPR036679">
    <property type="entry name" value="FlgN-like_sf"/>
</dbReference>
<dbReference type="RefSeq" id="WP_139927072.1">
    <property type="nucleotide sequence ID" value="NZ_CP040915.1"/>
</dbReference>
<proteinExistence type="predicted"/>
<dbReference type="EMBL" id="CP040915">
    <property type="protein sequence ID" value="QDC23630.1"/>
    <property type="molecule type" value="Genomic_DNA"/>
</dbReference>
<accession>A0A5B8C0S4</accession>
<dbReference type="SUPFAM" id="SSF140566">
    <property type="entry name" value="FlgN-like"/>
    <property type="match status" value="1"/>
</dbReference>
<evidence type="ECO:0000256" key="1">
    <source>
        <dbReference type="ARBA" id="ARBA00022795"/>
    </source>
</evidence>
<gene>
    <name evidence="2" type="ORF">FE374_02395</name>
</gene>
<dbReference type="InterPro" id="IPR007809">
    <property type="entry name" value="FlgN-like"/>
</dbReference>
<name>A0A5B8C0S4_9MICO</name>
<keyword evidence="2" id="KW-0282">Flagellum</keyword>
<evidence type="ECO:0000313" key="2">
    <source>
        <dbReference type="EMBL" id="QDC23630.1"/>
    </source>
</evidence>
<dbReference type="OrthoDB" id="3268384at2"/>
<evidence type="ECO:0000313" key="3">
    <source>
        <dbReference type="Proteomes" id="UP000314616"/>
    </source>
</evidence>
<organism evidence="2 3">
    <name type="scientific">Georgenia yuyongxinii</name>
    <dbReference type="NCBI Taxonomy" id="2589797"/>
    <lineage>
        <taxon>Bacteria</taxon>
        <taxon>Bacillati</taxon>
        <taxon>Actinomycetota</taxon>
        <taxon>Actinomycetes</taxon>
        <taxon>Micrococcales</taxon>
        <taxon>Bogoriellaceae</taxon>
        <taxon>Georgenia</taxon>
    </lineage>
</organism>
<dbReference type="AlphaFoldDB" id="A0A5B8C0S4"/>
<dbReference type="Pfam" id="PF05130">
    <property type="entry name" value="FlgN"/>
    <property type="match status" value="1"/>
</dbReference>
<reference evidence="2 3" key="1">
    <citation type="submission" date="2019-05" db="EMBL/GenBank/DDBJ databases">
        <title>Georgenia *** sp. nov., and Georgenia *** sp. nov., isolated from the intestinal contents of plateau pika (Ochotona curzoniae) in the Qinghai-Tibet plateau of China.</title>
        <authorList>
            <person name="Tian Z."/>
        </authorList>
    </citation>
    <scope>NUCLEOTIDE SEQUENCE [LARGE SCALE GENOMIC DNA]</scope>
    <source>
        <strain evidence="2 3">Z443</strain>
    </source>
</reference>
<protein>
    <submittedName>
        <fullName evidence="2">Flagellar protein FlgN</fullName>
    </submittedName>
</protein>
<keyword evidence="2" id="KW-0969">Cilium</keyword>